<comment type="caution">
    <text evidence="3">The sequence shown here is derived from an EMBL/GenBank/DDBJ whole genome shotgun (WGS) entry which is preliminary data.</text>
</comment>
<feature type="compositionally biased region" description="Basic and acidic residues" evidence="1">
    <location>
        <begin position="73"/>
        <end position="82"/>
    </location>
</feature>
<name>A0A0L0CAW0_LUCCU</name>
<keyword evidence="2" id="KW-0732">Signal</keyword>
<dbReference type="AlphaFoldDB" id="A0A0L0CAW0"/>
<dbReference type="EMBL" id="JRES01000672">
    <property type="protein sequence ID" value="KNC29372.1"/>
    <property type="molecule type" value="Genomic_DNA"/>
</dbReference>
<feature type="signal peptide" evidence="2">
    <location>
        <begin position="1"/>
        <end position="23"/>
    </location>
</feature>
<proteinExistence type="predicted"/>
<accession>A0A0L0CAW0</accession>
<feature type="chain" id="PRO_5005536077" evidence="2">
    <location>
        <begin position="24"/>
        <end position="292"/>
    </location>
</feature>
<evidence type="ECO:0000313" key="4">
    <source>
        <dbReference type="Proteomes" id="UP000037069"/>
    </source>
</evidence>
<keyword evidence="4" id="KW-1185">Reference proteome</keyword>
<evidence type="ECO:0000313" key="3">
    <source>
        <dbReference type="EMBL" id="KNC29372.1"/>
    </source>
</evidence>
<dbReference type="OrthoDB" id="8041474at2759"/>
<reference evidence="3 4" key="1">
    <citation type="journal article" date="2015" name="Nat. Commun.">
        <title>Lucilia cuprina genome unlocks parasitic fly biology to underpin future interventions.</title>
        <authorList>
            <person name="Anstead C.A."/>
            <person name="Korhonen P.K."/>
            <person name="Young N.D."/>
            <person name="Hall R.S."/>
            <person name="Jex A.R."/>
            <person name="Murali S.C."/>
            <person name="Hughes D.S."/>
            <person name="Lee S.F."/>
            <person name="Perry T."/>
            <person name="Stroehlein A.J."/>
            <person name="Ansell B.R."/>
            <person name="Breugelmans B."/>
            <person name="Hofmann A."/>
            <person name="Qu J."/>
            <person name="Dugan S."/>
            <person name="Lee S.L."/>
            <person name="Chao H."/>
            <person name="Dinh H."/>
            <person name="Han Y."/>
            <person name="Doddapaneni H.V."/>
            <person name="Worley K.C."/>
            <person name="Muzny D.M."/>
            <person name="Ioannidis P."/>
            <person name="Waterhouse R.M."/>
            <person name="Zdobnov E.M."/>
            <person name="James P.J."/>
            <person name="Bagnall N.H."/>
            <person name="Kotze A.C."/>
            <person name="Gibbs R.A."/>
            <person name="Richards S."/>
            <person name="Batterham P."/>
            <person name="Gasser R.B."/>
        </authorList>
    </citation>
    <scope>NUCLEOTIDE SEQUENCE [LARGE SCALE GENOMIC DNA]</scope>
    <source>
        <strain evidence="3 4">LS</strain>
        <tissue evidence="3">Full body</tissue>
    </source>
</reference>
<protein>
    <submittedName>
        <fullName evidence="3">Uncharacterized protein</fullName>
    </submittedName>
</protein>
<organism evidence="3 4">
    <name type="scientific">Lucilia cuprina</name>
    <name type="common">Green bottle fly</name>
    <name type="synonym">Australian sheep blowfly</name>
    <dbReference type="NCBI Taxonomy" id="7375"/>
    <lineage>
        <taxon>Eukaryota</taxon>
        <taxon>Metazoa</taxon>
        <taxon>Ecdysozoa</taxon>
        <taxon>Arthropoda</taxon>
        <taxon>Hexapoda</taxon>
        <taxon>Insecta</taxon>
        <taxon>Pterygota</taxon>
        <taxon>Neoptera</taxon>
        <taxon>Endopterygota</taxon>
        <taxon>Diptera</taxon>
        <taxon>Brachycera</taxon>
        <taxon>Muscomorpha</taxon>
        <taxon>Oestroidea</taxon>
        <taxon>Calliphoridae</taxon>
        <taxon>Luciliinae</taxon>
        <taxon>Lucilia</taxon>
    </lineage>
</organism>
<sequence>MKFYKIVFVMTLLILSQFEHSQGKNYHKTVANKDFAKPLKDFSKEHIISLEQQSLTDANNNNNFPPPVINDSTGERNVDSRNKTTKLSTQDNPRNIHDLSKKLLFNKNTLKLSKSPSLQTSRSNEINGLNKPINSQKVYCHQIMKSDLNTQGNIIDSVQHICHPLPKQTTSVKTLFRHNLKTTTSPTYTNKEKRFERLVNSTPTRGYNCRRIMNSELNERGEIVDTVTEVCDPPTTTTTTTRKPTVASTTKATTTTPKPLVKVCQPVMNSYLSEEGEIIDSVTMVCKMEKVV</sequence>
<dbReference type="Proteomes" id="UP000037069">
    <property type="component" value="Unassembled WGS sequence"/>
</dbReference>
<feature type="region of interest" description="Disordered" evidence="1">
    <location>
        <begin position="54"/>
        <end position="93"/>
    </location>
</feature>
<evidence type="ECO:0000256" key="1">
    <source>
        <dbReference type="SAM" id="MobiDB-lite"/>
    </source>
</evidence>
<gene>
    <name evidence="3" type="ORF">FF38_04478</name>
</gene>
<evidence type="ECO:0000256" key="2">
    <source>
        <dbReference type="SAM" id="SignalP"/>
    </source>
</evidence>